<keyword evidence="1" id="KW-0004">4Fe-4S</keyword>
<dbReference type="InterPro" id="IPR004496">
    <property type="entry name" value="NapF"/>
</dbReference>
<accession>A0A0P1H800</accession>
<evidence type="ECO:0000259" key="6">
    <source>
        <dbReference type="PROSITE" id="PS51379"/>
    </source>
</evidence>
<dbReference type="InterPro" id="IPR050572">
    <property type="entry name" value="Fe-S_Ferredoxin"/>
</dbReference>
<dbReference type="Pfam" id="PF12838">
    <property type="entry name" value="Fer4_7"/>
    <property type="match status" value="2"/>
</dbReference>
<dbReference type="InterPro" id="IPR017900">
    <property type="entry name" value="4Fe4S_Fe_S_CS"/>
</dbReference>
<dbReference type="RefSeq" id="WP_058285346.1">
    <property type="nucleotide sequence ID" value="NZ_CP081044.1"/>
</dbReference>
<evidence type="ECO:0000256" key="3">
    <source>
        <dbReference type="ARBA" id="ARBA00022737"/>
    </source>
</evidence>
<keyword evidence="2" id="KW-0479">Metal-binding</keyword>
<dbReference type="PROSITE" id="PS51379">
    <property type="entry name" value="4FE4S_FER_2"/>
    <property type="match status" value="3"/>
</dbReference>
<keyword evidence="4" id="KW-0408">Iron</keyword>
<reference evidence="7 8" key="1">
    <citation type="submission" date="2015-09" db="EMBL/GenBank/DDBJ databases">
        <authorList>
            <consortium name="Swine Surveillance"/>
        </authorList>
    </citation>
    <scope>NUCLEOTIDE SEQUENCE [LARGE SCALE GENOMIC DNA]</scope>
    <source>
        <strain evidence="7 8">CECT 8399</strain>
    </source>
</reference>
<dbReference type="GO" id="GO:0051539">
    <property type="term" value="F:4 iron, 4 sulfur cluster binding"/>
    <property type="evidence" value="ECO:0007669"/>
    <property type="project" value="UniProtKB-KW"/>
</dbReference>
<dbReference type="CDD" id="cd10564">
    <property type="entry name" value="NapF_like"/>
    <property type="match status" value="1"/>
</dbReference>
<gene>
    <name evidence="7" type="ORF">PHA8399_01299</name>
</gene>
<sequence length="171" mass="18143">MPAHASTAPSRRAFLTGRVARPKPEFRPPWTDEARVQAHCTSCNACVEACPEEVIECDSRGRPRINFRGGECTFCAACAEACPEPVFDLAQPAPWPVTVDIGGSCLLAAGITCQLCTDICDARALRMDLSVRPAGAIQVDADACTGCGACLATCPNNAIAIRDPRQQRSHG</sequence>
<dbReference type="Gene3D" id="3.30.70.20">
    <property type="match status" value="2"/>
</dbReference>
<evidence type="ECO:0000256" key="2">
    <source>
        <dbReference type="ARBA" id="ARBA00022723"/>
    </source>
</evidence>
<dbReference type="NCBIfam" id="TIGR00402">
    <property type="entry name" value="napF"/>
    <property type="match status" value="1"/>
</dbReference>
<dbReference type="EMBL" id="CYSR01000011">
    <property type="protein sequence ID" value="CUH99183.1"/>
    <property type="molecule type" value="Genomic_DNA"/>
</dbReference>
<keyword evidence="3" id="KW-0677">Repeat</keyword>
<dbReference type="PANTHER" id="PTHR43687:SF1">
    <property type="entry name" value="FERREDOXIN III"/>
    <property type="match status" value="1"/>
</dbReference>
<evidence type="ECO:0000256" key="5">
    <source>
        <dbReference type="ARBA" id="ARBA00023014"/>
    </source>
</evidence>
<dbReference type="STRING" id="1396826.PHA8399_01299"/>
<proteinExistence type="predicted"/>
<feature type="domain" description="4Fe-4S ferredoxin-type" evidence="6">
    <location>
        <begin position="135"/>
        <end position="164"/>
    </location>
</feature>
<evidence type="ECO:0000313" key="8">
    <source>
        <dbReference type="Proteomes" id="UP000051326"/>
    </source>
</evidence>
<name>A0A0P1H800_9RHOB</name>
<dbReference type="PANTHER" id="PTHR43687">
    <property type="entry name" value="ADENYLYLSULFATE REDUCTASE, BETA SUBUNIT"/>
    <property type="match status" value="1"/>
</dbReference>
<dbReference type="GO" id="GO:0046872">
    <property type="term" value="F:metal ion binding"/>
    <property type="evidence" value="ECO:0007669"/>
    <property type="project" value="UniProtKB-KW"/>
</dbReference>
<feature type="domain" description="4Fe-4S ferredoxin-type" evidence="6">
    <location>
        <begin position="27"/>
        <end position="60"/>
    </location>
</feature>
<evidence type="ECO:0000256" key="4">
    <source>
        <dbReference type="ARBA" id="ARBA00023004"/>
    </source>
</evidence>
<dbReference type="InterPro" id="IPR017896">
    <property type="entry name" value="4Fe4S_Fe-S-bd"/>
</dbReference>
<dbReference type="Proteomes" id="UP000051326">
    <property type="component" value="Unassembled WGS sequence"/>
</dbReference>
<dbReference type="AlphaFoldDB" id="A0A0P1H800"/>
<evidence type="ECO:0000256" key="1">
    <source>
        <dbReference type="ARBA" id="ARBA00022485"/>
    </source>
</evidence>
<organism evidence="7 8">
    <name type="scientific">Leisingera aquaemixtae</name>
    <dbReference type="NCBI Taxonomy" id="1396826"/>
    <lineage>
        <taxon>Bacteria</taxon>
        <taxon>Pseudomonadati</taxon>
        <taxon>Pseudomonadota</taxon>
        <taxon>Alphaproteobacteria</taxon>
        <taxon>Rhodobacterales</taxon>
        <taxon>Roseobacteraceae</taxon>
        <taxon>Leisingera</taxon>
    </lineage>
</organism>
<feature type="domain" description="4Fe-4S ferredoxin-type" evidence="6">
    <location>
        <begin position="61"/>
        <end position="92"/>
    </location>
</feature>
<keyword evidence="5" id="KW-0411">Iron-sulfur</keyword>
<dbReference type="SUPFAM" id="SSF54862">
    <property type="entry name" value="4Fe-4S ferredoxins"/>
    <property type="match status" value="1"/>
</dbReference>
<evidence type="ECO:0000313" key="7">
    <source>
        <dbReference type="EMBL" id="CUH99183.1"/>
    </source>
</evidence>
<protein>
    <submittedName>
        <fullName evidence="7">Ferredoxin-type protein</fullName>
    </submittedName>
</protein>
<dbReference type="PROSITE" id="PS00198">
    <property type="entry name" value="4FE4S_FER_1"/>
    <property type="match status" value="1"/>
</dbReference>